<dbReference type="SUPFAM" id="SSF51556">
    <property type="entry name" value="Metallo-dependent hydrolases"/>
    <property type="match status" value="1"/>
</dbReference>
<dbReference type="RefSeq" id="WP_111171089.1">
    <property type="nucleotide sequence ID" value="NZ_POUA01000373.1"/>
</dbReference>
<dbReference type="EMBL" id="POUA01000373">
    <property type="protein sequence ID" value="PZG29464.1"/>
    <property type="molecule type" value="Genomic_DNA"/>
</dbReference>
<dbReference type="GO" id="GO:0005829">
    <property type="term" value="C:cytosol"/>
    <property type="evidence" value="ECO:0007669"/>
    <property type="project" value="TreeGrafter"/>
</dbReference>
<dbReference type="InterPro" id="IPR050378">
    <property type="entry name" value="Metallo-dep_Hydrolases_sf"/>
</dbReference>
<comment type="caution">
    <text evidence="2">The sequence shown here is derived from an EMBL/GenBank/DDBJ whole genome shotgun (WGS) entry which is preliminary data.</text>
</comment>
<dbReference type="Pfam" id="PF07969">
    <property type="entry name" value="Amidohydro_3"/>
    <property type="match status" value="1"/>
</dbReference>
<dbReference type="InterPro" id="IPR011059">
    <property type="entry name" value="Metal-dep_hydrolase_composite"/>
</dbReference>
<gene>
    <name evidence="2" type="ORF">C1I98_31905</name>
</gene>
<dbReference type="Proteomes" id="UP000248544">
    <property type="component" value="Unassembled WGS sequence"/>
</dbReference>
<dbReference type="Gene3D" id="2.30.40.10">
    <property type="entry name" value="Urease, subunit C, domain 1"/>
    <property type="match status" value="1"/>
</dbReference>
<dbReference type="AlphaFoldDB" id="A0A2W2GRD9"/>
<evidence type="ECO:0000259" key="1">
    <source>
        <dbReference type="Pfam" id="PF07969"/>
    </source>
</evidence>
<dbReference type="GO" id="GO:0016812">
    <property type="term" value="F:hydrolase activity, acting on carbon-nitrogen (but not peptide) bonds, in cyclic amides"/>
    <property type="evidence" value="ECO:0007669"/>
    <property type="project" value="TreeGrafter"/>
</dbReference>
<dbReference type="GO" id="GO:0016811">
    <property type="term" value="F:hydrolase activity, acting on carbon-nitrogen (but not peptide) bonds, in linear amides"/>
    <property type="evidence" value="ECO:0007669"/>
    <property type="project" value="InterPro"/>
</dbReference>
<evidence type="ECO:0000313" key="3">
    <source>
        <dbReference type="Proteomes" id="UP000248544"/>
    </source>
</evidence>
<feature type="domain" description="Amidohydrolase 3" evidence="1">
    <location>
        <begin position="46"/>
        <end position="510"/>
    </location>
</feature>
<sequence>MSRYVVSGGLVADGRGGEPEPADVLVEGERIAAVGAPGAFSGVPQIDASGLVVAPGFIDAHSHADNAPFLAADDTTKILQGVTTEIVGNCGFSLAPRGDAATYDEYVSRLFPRVEPTWTGFPDFLAAADAAGYVTNNCPLVGHGTLRVAAFGIADRPPEPGELAQMRRRLDEALEAGAFGLSSGLIYPPGAYAATEELTALAAALGPDRVYATHLRAEGAHLIPAIEEALRVAAEAGCRTQISHLKSVGRPNRGGVVRALALLDRARETGLAVRQDAYPYAASATSLTAALPPSYLAGDAPAVLARLCAPDVARRLARDLADGPPGWENRVALAGWDAMLITDTASGAHVGRTLAEVAADLRADPVAALIHVLVSERLRVSAVTFWMDEDDVRAALAHPHTMIGSDGLPPGTAGRPHPRLYGTFPRILGRYVREAGVLTLGEAVRRMTALPAAWFGVPDRGRIAPGLIADLVAFDPVTVRDTGDYHDPAGAPEGIAWVAQAGRLTVANGRHLGVRAGRRLLPARS</sequence>
<name>A0A2W2GRD9_9ACTN</name>
<accession>A0A2W2GRD9</accession>
<dbReference type="Gene3D" id="3.20.20.140">
    <property type="entry name" value="Metal-dependent hydrolases"/>
    <property type="match status" value="1"/>
</dbReference>
<dbReference type="Gene3D" id="3.30.1490.130">
    <property type="entry name" value="D-aminoacylase. Domain 3"/>
    <property type="match status" value="1"/>
</dbReference>
<dbReference type="PANTHER" id="PTHR11647:SF1">
    <property type="entry name" value="COLLAPSIN RESPONSE MEDIATOR PROTEIN"/>
    <property type="match status" value="1"/>
</dbReference>
<dbReference type="InterPro" id="IPR023100">
    <property type="entry name" value="D-aminoacylase_insert_dom_sf"/>
</dbReference>
<dbReference type="SUPFAM" id="SSF51338">
    <property type="entry name" value="Composite domain of metallo-dependent hydrolases"/>
    <property type="match status" value="2"/>
</dbReference>
<dbReference type="CDD" id="cd01297">
    <property type="entry name" value="D-aminoacylase"/>
    <property type="match status" value="1"/>
</dbReference>
<dbReference type="PANTHER" id="PTHR11647">
    <property type="entry name" value="HYDRANTOINASE/DIHYDROPYRIMIDINASE FAMILY MEMBER"/>
    <property type="match status" value="1"/>
</dbReference>
<protein>
    <submittedName>
        <fullName evidence="2">N-acyl-D-amino-acid deacylase</fullName>
    </submittedName>
</protein>
<proteinExistence type="predicted"/>
<reference evidence="2 3" key="1">
    <citation type="submission" date="2018-01" db="EMBL/GenBank/DDBJ databases">
        <title>Draft genome sequence of Sphaerisporangium sp. 7K107.</title>
        <authorList>
            <person name="Sahin N."/>
            <person name="Saygin H."/>
            <person name="Ay H."/>
        </authorList>
    </citation>
    <scope>NUCLEOTIDE SEQUENCE [LARGE SCALE GENOMIC DNA]</scope>
    <source>
        <strain evidence="2 3">7K107</strain>
    </source>
</reference>
<keyword evidence="3" id="KW-1185">Reference proteome</keyword>
<evidence type="ECO:0000313" key="2">
    <source>
        <dbReference type="EMBL" id="PZG29464.1"/>
    </source>
</evidence>
<dbReference type="InterPro" id="IPR032466">
    <property type="entry name" value="Metal_Hydrolase"/>
</dbReference>
<dbReference type="InterPro" id="IPR013108">
    <property type="entry name" value="Amidohydro_3"/>
</dbReference>
<organism evidence="2 3">
    <name type="scientific">Spongiactinospora gelatinilytica</name>
    <dbReference type="NCBI Taxonomy" id="2666298"/>
    <lineage>
        <taxon>Bacteria</taxon>
        <taxon>Bacillati</taxon>
        <taxon>Actinomycetota</taxon>
        <taxon>Actinomycetes</taxon>
        <taxon>Streptosporangiales</taxon>
        <taxon>Streptosporangiaceae</taxon>
        <taxon>Spongiactinospora</taxon>
    </lineage>
</organism>